<sequence>MNDLPTADVVGDEPELDPRDVLSRPDLFLTERFLGEGEQRSRQSGAVLVRPLAYVVPDEWLSPVLRSRRASLGVDYYGVLFAFDLEDLPAGRHYTRVRFEVRLIDEAAMPLSVRADDGAWDDAVGPWPAPPVSAATGGGRGRWMWSRLRRSGPGEEEPEIFGIRRADGFGYSLTARQGGGLRRRYGLHALVEMPVGTPDLAGSATLTTEITRTRRQRTNVFPTGLPTAAAFSERLPPGAHDDGPAPRPGTSSRSRAAVRLCVSADIEKYSRFDDNEQDAAQGRLVRVLEHARRRAGVPEAEVDRQASGDGQFAILPPAIDETQVIPDLIRGLRIELKDANAGLDAHHRLRLRVALCRGIIREAANGYVGAVSIAVNRVLDSKPLREALAGDRSADIAFAVTDSLYREVVAHGYEDLVPSEFRPAAVVIPEKQFSENAWIFVPPAL</sequence>
<dbReference type="EMBL" id="QOIL01000015">
    <property type="protein sequence ID" value="RCG27891.1"/>
    <property type="molecule type" value="Genomic_DNA"/>
</dbReference>
<protein>
    <recommendedName>
        <fullName evidence="4">Guanylate cyclase domain-containing protein</fullName>
    </recommendedName>
</protein>
<feature type="region of interest" description="Disordered" evidence="1">
    <location>
        <begin position="233"/>
        <end position="254"/>
    </location>
</feature>
<keyword evidence="3" id="KW-1185">Reference proteome</keyword>
<evidence type="ECO:0000256" key="1">
    <source>
        <dbReference type="SAM" id="MobiDB-lite"/>
    </source>
</evidence>
<proteinExistence type="predicted"/>
<dbReference type="Proteomes" id="UP000253094">
    <property type="component" value="Unassembled WGS sequence"/>
</dbReference>
<dbReference type="RefSeq" id="WP_114031414.1">
    <property type="nucleotide sequence ID" value="NZ_QOIL01000015.1"/>
</dbReference>
<evidence type="ECO:0000313" key="2">
    <source>
        <dbReference type="EMBL" id="RCG27891.1"/>
    </source>
</evidence>
<evidence type="ECO:0008006" key="4">
    <source>
        <dbReference type="Google" id="ProtNLM"/>
    </source>
</evidence>
<reference evidence="2 3" key="1">
    <citation type="submission" date="2018-06" db="EMBL/GenBank/DDBJ databases">
        <title>Sphaerisporangium craniellae sp. nov., isolated from a marine sponge in the South China Sea.</title>
        <authorList>
            <person name="Li L."/>
        </authorList>
    </citation>
    <scope>NUCLEOTIDE SEQUENCE [LARGE SCALE GENOMIC DNA]</scope>
    <source>
        <strain evidence="2 3">CCTCC AA 208026</strain>
    </source>
</reference>
<organism evidence="2 3">
    <name type="scientific">Sphaerisporangium album</name>
    <dbReference type="NCBI Taxonomy" id="509200"/>
    <lineage>
        <taxon>Bacteria</taxon>
        <taxon>Bacillati</taxon>
        <taxon>Actinomycetota</taxon>
        <taxon>Actinomycetes</taxon>
        <taxon>Streptosporangiales</taxon>
        <taxon>Streptosporangiaceae</taxon>
        <taxon>Sphaerisporangium</taxon>
    </lineage>
</organism>
<evidence type="ECO:0000313" key="3">
    <source>
        <dbReference type="Proteomes" id="UP000253094"/>
    </source>
</evidence>
<dbReference type="OrthoDB" id="4553959at2"/>
<gene>
    <name evidence="2" type="ORF">DQ384_25555</name>
</gene>
<comment type="caution">
    <text evidence="2">The sequence shown here is derived from an EMBL/GenBank/DDBJ whole genome shotgun (WGS) entry which is preliminary data.</text>
</comment>
<accession>A0A367FCA4</accession>
<name>A0A367FCA4_9ACTN</name>
<dbReference type="AlphaFoldDB" id="A0A367FCA4"/>